<gene>
    <name evidence="1" type="ORF">HanXRQr2_Chr10g0433031</name>
</gene>
<reference evidence="1" key="2">
    <citation type="submission" date="2020-06" db="EMBL/GenBank/DDBJ databases">
        <title>Helianthus annuus Genome sequencing and assembly Release 2.</title>
        <authorList>
            <person name="Gouzy J."/>
            <person name="Langlade N."/>
            <person name="Munos S."/>
        </authorList>
    </citation>
    <scope>NUCLEOTIDE SEQUENCE</scope>
    <source>
        <tissue evidence="1">Leaves</tissue>
    </source>
</reference>
<dbReference type="AlphaFoldDB" id="A0A9K3HWX5"/>
<dbReference type="EMBL" id="MNCJ02000325">
    <property type="protein sequence ID" value="KAF5785806.1"/>
    <property type="molecule type" value="Genomic_DNA"/>
</dbReference>
<organism evidence="1 2">
    <name type="scientific">Helianthus annuus</name>
    <name type="common">Common sunflower</name>
    <dbReference type="NCBI Taxonomy" id="4232"/>
    <lineage>
        <taxon>Eukaryota</taxon>
        <taxon>Viridiplantae</taxon>
        <taxon>Streptophyta</taxon>
        <taxon>Embryophyta</taxon>
        <taxon>Tracheophyta</taxon>
        <taxon>Spermatophyta</taxon>
        <taxon>Magnoliopsida</taxon>
        <taxon>eudicotyledons</taxon>
        <taxon>Gunneridae</taxon>
        <taxon>Pentapetalae</taxon>
        <taxon>asterids</taxon>
        <taxon>campanulids</taxon>
        <taxon>Asterales</taxon>
        <taxon>Asteraceae</taxon>
        <taxon>Asteroideae</taxon>
        <taxon>Heliantheae alliance</taxon>
        <taxon>Heliantheae</taxon>
        <taxon>Helianthus</taxon>
    </lineage>
</organism>
<sequence length="49" mass="5545">MNMCMCRIKREKLCVWEQGGGTIGAHQFFGLPSVGCRLNQMIITFLHST</sequence>
<proteinExistence type="predicted"/>
<comment type="caution">
    <text evidence="1">The sequence shown here is derived from an EMBL/GenBank/DDBJ whole genome shotgun (WGS) entry which is preliminary data.</text>
</comment>
<dbReference type="Proteomes" id="UP000215914">
    <property type="component" value="Unassembled WGS sequence"/>
</dbReference>
<name>A0A9K3HWX5_HELAN</name>
<accession>A0A9K3HWX5</accession>
<keyword evidence="2" id="KW-1185">Reference proteome</keyword>
<protein>
    <submittedName>
        <fullName evidence="1">Uncharacterized protein</fullName>
    </submittedName>
</protein>
<dbReference type="Gramene" id="mRNA:HanXRQr2_Chr10g0433031">
    <property type="protein sequence ID" value="CDS:HanXRQr2_Chr10g0433031.1"/>
    <property type="gene ID" value="HanXRQr2_Chr10g0433031"/>
</dbReference>
<evidence type="ECO:0000313" key="2">
    <source>
        <dbReference type="Proteomes" id="UP000215914"/>
    </source>
</evidence>
<evidence type="ECO:0000313" key="1">
    <source>
        <dbReference type="EMBL" id="KAF5785806.1"/>
    </source>
</evidence>
<reference evidence="1" key="1">
    <citation type="journal article" date="2017" name="Nature">
        <title>The sunflower genome provides insights into oil metabolism, flowering and Asterid evolution.</title>
        <authorList>
            <person name="Badouin H."/>
            <person name="Gouzy J."/>
            <person name="Grassa C.J."/>
            <person name="Murat F."/>
            <person name="Staton S.E."/>
            <person name="Cottret L."/>
            <person name="Lelandais-Briere C."/>
            <person name="Owens G.L."/>
            <person name="Carrere S."/>
            <person name="Mayjonade B."/>
            <person name="Legrand L."/>
            <person name="Gill N."/>
            <person name="Kane N.C."/>
            <person name="Bowers J.E."/>
            <person name="Hubner S."/>
            <person name="Bellec A."/>
            <person name="Berard A."/>
            <person name="Berges H."/>
            <person name="Blanchet N."/>
            <person name="Boniface M.C."/>
            <person name="Brunel D."/>
            <person name="Catrice O."/>
            <person name="Chaidir N."/>
            <person name="Claudel C."/>
            <person name="Donnadieu C."/>
            <person name="Faraut T."/>
            <person name="Fievet G."/>
            <person name="Helmstetter N."/>
            <person name="King M."/>
            <person name="Knapp S.J."/>
            <person name="Lai Z."/>
            <person name="Le Paslier M.C."/>
            <person name="Lippi Y."/>
            <person name="Lorenzon L."/>
            <person name="Mandel J.R."/>
            <person name="Marage G."/>
            <person name="Marchand G."/>
            <person name="Marquand E."/>
            <person name="Bret-Mestries E."/>
            <person name="Morien E."/>
            <person name="Nambeesan S."/>
            <person name="Nguyen T."/>
            <person name="Pegot-Espagnet P."/>
            <person name="Pouilly N."/>
            <person name="Raftis F."/>
            <person name="Sallet E."/>
            <person name="Schiex T."/>
            <person name="Thomas J."/>
            <person name="Vandecasteele C."/>
            <person name="Vares D."/>
            <person name="Vear F."/>
            <person name="Vautrin S."/>
            <person name="Crespi M."/>
            <person name="Mangin B."/>
            <person name="Burke J.M."/>
            <person name="Salse J."/>
            <person name="Munos S."/>
            <person name="Vincourt P."/>
            <person name="Rieseberg L.H."/>
            <person name="Langlade N.B."/>
        </authorList>
    </citation>
    <scope>NUCLEOTIDE SEQUENCE</scope>
    <source>
        <tissue evidence="1">Leaves</tissue>
    </source>
</reference>